<organism evidence="9 10">
    <name type="scientific">Aspergillus puulaauensis</name>
    <dbReference type="NCBI Taxonomy" id="1220207"/>
    <lineage>
        <taxon>Eukaryota</taxon>
        <taxon>Fungi</taxon>
        <taxon>Dikarya</taxon>
        <taxon>Ascomycota</taxon>
        <taxon>Pezizomycotina</taxon>
        <taxon>Eurotiomycetes</taxon>
        <taxon>Eurotiomycetidae</taxon>
        <taxon>Eurotiales</taxon>
        <taxon>Aspergillaceae</taxon>
        <taxon>Aspergillus</taxon>
    </lineage>
</organism>
<sequence>MHVWRGLWLIGQLGLLVQASHHHHQHEHIHASHHGALQQASAPGPAPASITSVAPAAQETSDAADAVASALKVLRTLNKLRLENVQYNKYDMGTSDQVHPAPDSAPLDYTQKAAEEAGDERRTRRDSGSNEKYGYSIPDELREAARVVAESEPPAPSNGNHSAVAALMDRKYGTGRPDTFVPSQAFHTYNGLAQVVMDGKDEVSFGENGTEGALRKRVSPTWWMATMAQRGSSPHAPSGYKVWRNVVDYGAKGDGVTDDTAAINLAISDGGRCGANCGSSTVYPGVVYFPPGSYLVSSPIIQYYNTQLIGDPLDLPTILGAASFVGLGVITSDVYVGDQEEWYINTNNFLRSVRNFKIDITRTDQAAYICAIHWQVAQGTSLENIYFYMTQDASTTQQGIYMENGSGGFMSDLTFVGGNFGAYLGNQQFTTSHLDVVIESCTTGIIIVGGAGGPFSTSQAVGSFALVDAIIANTATGITTTLYNKNSTALLLQNVGFYNTQNAILDSNVNKVLIPGSDQTILDSWGFGMVNDPEGARFVSGVKLQAANRSSSLVGDTVYNVGHPNFFNRRRPKYNDIGNSQVLDVKALGAKGDGKTDDTTVLNSVLARGANMSSIVFFPYGVYVIKDTLKIPQNSRILGQAWSQIMAIGSKFEDVRNPRVAVKVGNEGDVGIVEIQDLLFTVSGPTAGAVLVEWNIHELSQGSAGLWDSHFRVGGAAGSSLQAKDCPKGDGVNEACIAAVLMLRLTHRSSAYLENVWVWTADHDLDVASQDQIDVYSARGLLIESQGPTWLYGTASEHQVFYQYELYQAKDIVLGMIQTESPYYQPVPPAPEPFTPGLFPGDPDFSNCTSTSTTCAFAWGMRILDSSSVHLLGAGFYSWFSDYSQDCADKDYCQDRIFQIEQSYDVWIYNLITKAALEMVSPVGQVPTYAKDNKNGFLSSLLAWVRGPKEVVGGREFRGFYIWNSNSDSDSDALKGLPNACQTSLTQLVKCDPYATMFLDNKYRGSLNNMSLTDSVCDNSCGASLQSWFHNVETNCADYNVSGSAATKYGGQVWSGWNETCLKDPTSGEYCNDEIAGFTPVDFLQDMPKNELCSFCFVERLEIMQRSPYSFYDKSFQTQLEVVNAQCGLSAPTAMPPSLDAPPEFPPDPICASNQTHTTVLGDTCDSIALAYSVSSAALVMANSRHLMLCENLPADMDLCLPTSCSGTYQLKSNDTCSSIERASFYAPGTVRKYNAWVAWDCSNLQTTTEAWGHVICLEGQGGNYTATAPIPGVTLAPGEGNSGYSGSVVDPPSNATVAEGTSLKCGKWHVPAEDESCARICLAESITFALFTQVNPSLQGEDCSAALVVGNAYCVAPNPGWAGSQPPVASSSAVPSPN</sequence>
<evidence type="ECO:0000313" key="10">
    <source>
        <dbReference type="Proteomes" id="UP000654913"/>
    </source>
</evidence>
<feature type="signal peptide" evidence="7">
    <location>
        <begin position="1"/>
        <end position="19"/>
    </location>
</feature>
<dbReference type="InterPro" id="IPR036779">
    <property type="entry name" value="LysM_dom_sf"/>
</dbReference>
<feature type="chain" id="PRO_5030857466" description="LysM domain-containing protein" evidence="7">
    <location>
        <begin position="20"/>
        <end position="1379"/>
    </location>
</feature>
<dbReference type="KEGG" id="apuu:APUU_30003A"/>
<name>A0A7R7XIP2_9EURO</name>
<dbReference type="CDD" id="cd23668">
    <property type="entry name" value="GH55_beta13glucanase-like"/>
    <property type="match status" value="1"/>
</dbReference>
<keyword evidence="5" id="KW-0843">Virulence</keyword>
<dbReference type="Gene3D" id="3.10.350.10">
    <property type="entry name" value="LysM domain"/>
    <property type="match status" value="3"/>
</dbReference>
<keyword evidence="10" id="KW-1185">Reference proteome</keyword>
<dbReference type="PANTHER" id="PTHR34997">
    <property type="entry name" value="AM15"/>
    <property type="match status" value="1"/>
</dbReference>
<evidence type="ECO:0000256" key="3">
    <source>
        <dbReference type="ARBA" id="ARBA00022669"/>
    </source>
</evidence>
<dbReference type="InterPro" id="IPR011050">
    <property type="entry name" value="Pectin_lyase_fold/virulence"/>
</dbReference>
<keyword evidence="3" id="KW-0147">Chitin-binding</keyword>
<dbReference type="InterPro" id="IPR012334">
    <property type="entry name" value="Pectin_lyas_fold"/>
</dbReference>
<comment type="subcellular location">
    <subcellularLocation>
        <location evidence="1">Secreted</location>
    </subcellularLocation>
</comment>
<evidence type="ECO:0000256" key="7">
    <source>
        <dbReference type="SAM" id="SignalP"/>
    </source>
</evidence>
<evidence type="ECO:0000256" key="1">
    <source>
        <dbReference type="ARBA" id="ARBA00004613"/>
    </source>
</evidence>
<evidence type="ECO:0000259" key="8">
    <source>
        <dbReference type="PROSITE" id="PS51782"/>
    </source>
</evidence>
<dbReference type="GeneID" id="64971783"/>
<dbReference type="OrthoDB" id="1046782at2759"/>
<feature type="region of interest" description="Disordered" evidence="6">
    <location>
        <begin position="113"/>
        <end position="135"/>
    </location>
</feature>
<proteinExistence type="predicted"/>
<feature type="compositionally biased region" description="Basic and acidic residues" evidence="6">
    <location>
        <begin position="113"/>
        <end position="129"/>
    </location>
</feature>
<dbReference type="Gene3D" id="2.160.20.10">
    <property type="entry name" value="Single-stranded right-handed beta-helix, Pectin lyase-like"/>
    <property type="match status" value="2"/>
</dbReference>
<accession>A0A7R7XIP2</accession>
<evidence type="ECO:0000256" key="5">
    <source>
        <dbReference type="ARBA" id="ARBA00023026"/>
    </source>
</evidence>
<evidence type="ECO:0000256" key="6">
    <source>
        <dbReference type="SAM" id="MobiDB-lite"/>
    </source>
</evidence>
<keyword evidence="2" id="KW-0964">Secreted</keyword>
<feature type="region of interest" description="Disordered" evidence="6">
    <location>
        <begin position="24"/>
        <end position="56"/>
    </location>
</feature>
<feature type="compositionally biased region" description="Low complexity" evidence="6">
    <location>
        <begin position="34"/>
        <end position="49"/>
    </location>
</feature>
<dbReference type="Pfam" id="PF12708">
    <property type="entry name" value="Pect-lyase_RHGA_epim"/>
    <property type="match status" value="2"/>
</dbReference>
<dbReference type="InterPro" id="IPR024535">
    <property type="entry name" value="RHGA/B-epi-like_pectate_lyase"/>
</dbReference>
<dbReference type="SUPFAM" id="SSF51126">
    <property type="entry name" value="Pectin lyase-like"/>
    <property type="match status" value="2"/>
</dbReference>
<gene>
    <name evidence="9" type="ORF">APUU_30003A</name>
</gene>
<dbReference type="RefSeq" id="XP_041553972.1">
    <property type="nucleotide sequence ID" value="XM_041701048.1"/>
</dbReference>
<dbReference type="CDD" id="cd00118">
    <property type="entry name" value="LysM"/>
    <property type="match status" value="1"/>
</dbReference>
<dbReference type="Proteomes" id="UP000654913">
    <property type="component" value="Chromosome 3"/>
</dbReference>
<feature type="compositionally biased region" description="Basic residues" evidence="6">
    <location>
        <begin position="24"/>
        <end position="33"/>
    </location>
</feature>
<evidence type="ECO:0000256" key="4">
    <source>
        <dbReference type="ARBA" id="ARBA00022729"/>
    </source>
</evidence>
<dbReference type="GO" id="GO:0008061">
    <property type="term" value="F:chitin binding"/>
    <property type="evidence" value="ECO:0007669"/>
    <property type="project" value="UniProtKB-KW"/>
</dbReference>
<dbReference type="Pfam" id="PF01476">
    <property type="entry name" value="LysM"/>
    <property type="match status" value="1"/>
</dbReference>
<feature type="domain" description="LysM" evidence="8">
    <location>
        <begin position="1155"/>
        <end position="1201"/>
    </location>
</feature>
<dbReference type="SMART" id="SM00257">
    <property type="entry name" value="LysM"/>
    <property type="match status" value="2"/>
</dbReference>
<dbReference type="FunFam" id="2.160.20.10:FF:000049">
    <property type="entry name" value="Putative exo-beta-1,3-glucanase"/>
    <property type="match status" value="1"/>
</dbReference>
<dbReference type="EMBL" id="AP024445">
    <property type="protein sequence ID" value="BCS21778.1"/>
    <property type="molecule type" value="Genomic_DNA"/>
</dbReference>
<keyword evidence="4 7" id="KW-0732">Signal</keyword>
<dbReference type="InterPro" id="IPR052210">
    <property type="entry name" value="LysM1-like"/>
</dbReference>
<protein>
    <recommendedName>
        <fullName evidence="8">LysM domain-containing protein</fullName>
    </recommendedName>
</protein>
<dbReference type="InterPro" id="IPR018392">
    <property type="entry name" value="LysM"/>
</dbReference>
<evidence type="ECO:0000313" key="9">
    <source>
        <dbReference type="EMBL" id="BCS21778.1"/>
    </source>
</evidence>
<reference evidence="9" key="1">
    <citation type="submission" date="2021-01" db="EMBL/GenBank/DDBJ databases">
        <authorList>
            <consortium name="Aspergillus puulaauensis MK2 genome sequencing consortium"/>
            <person name="Kazuki M."/>
            <person name="Futagami T."/>
        </authorList>
    </citation>
    <scope>NUCLEOTIDE SEQUENCE</scope>
    <source>
        <strain evidence="9">MK2</strain>
    </source>
</reference>
<reference evidence="9" key="2">
    <citation type="submission" date="2021-02" db="EMBL/GenBank/DDBJ databases">
        <title>Aspergillus puulaauensis MK2 genome sequence.</title>
        <authorList>
            <person name="Futagami T."/>
            <person name="Mori K."/>
            <person name="Kadooka C."/>
            <person name="Tanaka T."/>
        </authorList>
    </citation>
    <scope>NUCLEOTIDE SEQUENCE</scope>
    <source>
        <strain evidence="9">MK2</strain>
    </source>
</reference>
<dbReference type="GO" id="GO:0005576">
    <property type="term" value="C:extracellular region"/>
    <property type="evidence" value="ECO:0007669"/>
    <property type="project" value="UniProtKB-SubCell"/>
</dbReference>
<dbReference type="PROSITE" id="PS51782">
    <property type="entry name" value="LYSM"/>
    <property type="match status" value="1"/>
</dbReference>
<evidence type="ECO:0000256" key="2">
    <source>
        <dbReference type="ARBA" id="ARBA00022525"/>
    </source>
</evidence>
<dbReference type="PANTHER" id="PTHR34997:SF16">
    <property type="entry name" value="LYSM DOMAIN-CONTAINING PROTEIN"/>
    <property type="match status" value="1"/>
</dbReference>